<evidence type="ECO:0000313" key="11">
    <source>
        <dbReference type="EMBL" id="CAF1021002.1"/>
    </source>
</evidence>
<keyword evidence="3 8" id="KW-1133">Transmembrane helix</keyword>
<evidence type="ECO:0000256" key="2">
    <source>
        <dbReference type="ARBA" id="ARBA00022692"/>
    </source>
</evidence>
<evidence type="ECO:0000313" key="12">
    <source>
        <dbReference type="Proteomes" id="UP000663828"/>
    </source>
</evidence>
<feature type="transmembrane region" description="Helical" evidence="8">
    <location>
        <begin position="88"/>
        <end position="107"/>
    </location>
</feature>
<feature type="transmembrane region" description="Helical" evidence="8">
    <location>
        <begin position="268"/>
        <end position="287"/>
    </location>
</feature>
<dbReference type="PROSITE" id="PS50262">
    <property type="entry name" value="G_PROTEIN_RECEP_F1_2"/>
    <property type="match status" value="1"/>
</dbReference>
<keyword evidence="2 8" id="KW-0812">Transmembrane</keyword>
<gene>
    <name evidence="11" type="ORF">EDS130_LOCUS15894</name>
    <name evidence="10" type="ORF">XAT740_LOCUS12635</name>
</gene>
<comment type="caution">
    <text evidence="10">The sequence shown here is derived from an EMBL/GenBank/DDBJ whole genome shotgun (WGS) entry which is preliminary data.</text>
</comment>
<dbReference type="Proteomes" id="UP000663828">
    <property type="component" value="Unassembled WGS sequence"/>
</dbReference>
<evidence type="ECO:0000313" key="10">
    <source>
        <dbReference type="EMBL" id="CAF0989810.1"/>
    </source>
</evidence>
<keyword evidence="12" id="KW-1185">Reference proteome</keyword>
<dbReference type="Pfam" id="PF00001">
    <property type="entry name" value="7tm_1"/>
    <property type="match status" value="1"/>
</dbReference>
<evidence type="ECO:0000256" key="8">
    <source>
        <dbReference type="SAM" id="Phobius"/>
    </source>
</evidence>
<proteinExistence type="predicted"/>
<evidence type="ECO:0000256" key="1">
    <source>
        <dbReference type="ARBA" id="ARBA00004141"/>
    </source>
</evidence>
<dbReference type="PANTHER" id="PTHR24243:SF230">
    <property type="entry name" value="G-PROTEIN COUPLED RECEPTORS FAMILY 1 PROFILE DOMAIN-CONTAINING PROTEIN"/>
    <property type="match status" value="1"/>
</dbReference>
<dbReference type="AlphaFoldDB" id="A0A814FT91"/>
<dbReference type="GO" id="GO:0004930">
    <property type="term" value="F:G protein-coupled receptor activity"/>
    <property type="evidence" value="ECO:0007669"/>
    <property type="project" value="UniProtKB-KW"/>
</dbReference>
<sequence>MSSTSLIFFGSQFCIYFGFIILKLGLIGNLSNLFVLFSTRTNPCSFLLWFASISNIITLLTGLLPRILSIGFSVDASSTSLTWCKSRWFLSYTSAFTSLTCICFASIDRYLVSCQYMQWHNRNKLKTAKLAILIATSVIMLTHIPFIVFYHIIQVNNSNDNVIYQCSGTNAAWTSYVNYFTRPMLGSIMPGTVLAVTGWRTYLNIKSRMLVHLGGTFQRGLTSMILLQSILIIIPVVPFSIIVIYQIATTSTNKTAYRLAQETMVFNIANILLYISYASNFYVYFFSAKSYRKELLRFVSHFVCCRSNRVEMRRM</sequence>
<feature type="transmembrane region" description="Helical" evidence="8">
    <location>
        <begin position="184"/>
        <end position="203"/>
    </location>
</feature>
<dbReference type="InterPro" id="IPR000276">
    <property type="entry name" value="GPCR_Rhodpsn"/>
</dbReference>
<comment type="subcellular location">
    <subcellularLocation>
        <location evidence="1">Membrane</location>
        <topology evidence="1">Multi-pass membrane protein</topology>
    </subcellularLocation>
</comment>
<evidence type="ECO:0000256" key="6">
    <source>
        <dbReference type="ARBA" id="ARBA00023170"/>
    </source>
</evidence>
<feature type="domain" description="G-protein coupled receptors family 1 profile" evidence="9">
    <location>
        <begin position="28"/>
        <end position="284"/>
    </location>
</feature>
<dbReference type="GO" id="GO:0005886">
    <property type="term" value="C:plasma membrane"/>
    <property type="evidence" value="ECO:0007669"/>
    <property type="project" value="TreeGrafter"/>
</dbReference>
<dbReference type="InterPro" id="IPR017452">
    <property type="entry name" value="GPCR_Rhodpsn_7TM"/>
</dbReference>
<dbReference type="EMBL" id="CAJNOJ010000068">
    <property type="protein sequence ID" value="CAF1021002.1"/>
    <property type="molecule type" value="Genomic_DNA"/>
</dbReference>
<dbReference type="Proteomes" id="UP000663852">
    <property type="component" value="Unassembled WGS sequence"/>
</dbReference>
<reference evidence="10" key="1">
    <citation type="submission" date="2021-02" db="EMBL/GenBank/DDBJ databases">
        <authorList>
            <person name="Nowell W R."/>
        </authorList>
    </citation>
    <scope>NUCLEOTIDE SEQUENCE</scope>
</reference>
<evidence type="ECO:0000256" key="4">
    <source>
        <dbReference type="ARBA" id="ARBA00023040"/>
    </source>
</evidence>
<dbReference type="Gene3D" id="1.20.1070.10">
    <property type="entry name" value="Rhodopsin 7-helix transmembrane proteins"/>
    <property type="match status" value="1"/>
</dbReference>
<evidence type="ECO:0000259" key="9">
    <source>
        <dbReference type="PROSITE" id="PS50262"/>
    </source>
</evidence>
<feature type="transmembrane region" description="Helical" evidence="8">
    <location>
        <begin position="46"/>
        <end position="68"/>
    </location>
</feature>
<keyword evidence="5 8" id="KW-0472">Membrane</keyword>
<dbReference type="SUPFAM" id="SSF81321">
    <property type="entry name" value="Family A G protein-coupled receptor-like"/>
    <property type="match status" value="1"/>
</dbReference>
<feature type="transmembrane region" description="Helical" evidence="8">
    <location>
        <begin position="224"/>
        <end position="248"/>
    </location>
</feature>
<evidence type="ECO:0000256" key="5">
    <source>
        <dbReference type="ARBA" id="ARBA00023136"/>
    </source>
</evidence>
<feature type="transmembrane region" description="Helical" evidence="8">
    <location>
        <begin position="6"/>
        <end position="26"/>
    </location>
</feature>
<protein>
    <recommendedName>
        <fullName evidence="9">G-protein coupled receptors family 1 profile domain-containing protein</fullName>
    </recommendedName>
</protein>
<keyword evidence="6" id="KW-0675">Receptor</keyword>
<organism evidence="10 12">
    <name type="scientific">Adineta ricciae</name>
    <name type="common">Rotifer</name>
    <dbReference type="NCBI Taxonomy" id="249248"/>
    <lineage>
        <taxon>Eukaryota</taxon>
        <taxon>Metazoa</taxon>
        <taxon>Spiralia</taxon>
        <taxon>Gnathifera</taxon>
        <taxon>Rotifera</taxon>
        <taxon>Eurotatoria</taxon>
        <taxon>Bdelloidea</taxon>
        <taxon>Adinetida</taxon>
        <taxon>Adinetidae</taxon>
        <taxon>Adineta</taxon>
    </lineage>
</organism>
<dbReference type="EMBL" id="CAJNOR010000716">
    <property type="protein sequence ID" value="CAF0989810.1"/>
    <property type="molecule type" value="Genomic_DNA"/>
</dbReference>
<feature type="transmembrane region" description="Helical" evidence="8">
    <location>
        <begin position="128"/>
        <end position="153"/>
    </location>
</feature>
<keyword evidence="7" id="KW-0807">Transducer</keyword>
<dbReference type="PANTHER" id="PTHR24243">
    <property type="entry name" value="G-PROTEIN COUPLED RECEPTOR"/>
    <property type="match status" value="1"/>
</dbReference>
<evidence type="ECO:0000256" key="7">
    <source>
        <dbReference type="ARBA" id="ARBA00023224"/>
    </source>
</evidence>
<keyword evidence="4" id="KW-0297">G-protein coupled receptor</keyword>
<evidence type="ECO:0000256" key="3">
    <source>
        <dbReference type="ARBA" id="ARBA00022989"/>
    </source>
</evidence>
<dbReference type="PRINTS" id="PR00237">
    <property type="entry name" value="GPCRRHODOPSN"/>
</dbReference>
<name>A0A814FT91_ADIRI</name>
<accession>A0A814FT91</accession>